<protein>
    <submittedName>
        <fullName evidence="3">Uncharacterized protein</fullName>
    </submittedName>
</protein>
<evidence type="ECO:0000256" key="2">
    <source>
        <dbReference type="SAM" id="Phobius"/>
    </source>
</evidence>
<feature type="compositionally biased region" description="Polar residues" evidence="1">
    <location>
        <begin position="389"/>
        <end position="399"/>
    </location>
</feature>
<name>A0A8K0CIW8_IGNLU</name>
<keyword evidence="4" id="KW-1185">Reference proteome</keyword>
<evidence type="ECO:0000313" key="4">
    <source>
        <dbReference type="Proteomes" id="UP000801492"/>
    </source>
</evidence>
<keyword evidence="2" id="KW-0812">Transmembrane</keyword>
<dbReference type="EMBL" id="VTPC01090141">
    <property type="protein sequence ID" value="KAF2884740.1"/>
    <property type="molecule type" value="Genomic_DNA"/>
</dbReference>
<accession>A0A8K0CIW8</accession>
<proteinExistence type="predicted"/>
<keyword evidence="2" id="KW-0472">Membrane</keyword>
<comment type="caution">
    <text evidence="3">The sequence shown here is derived from an EMBL/GenBank/DDBJ whole genome shotgun (WGS) entry which is preliminary data.</text>
</comment>
<gene>
    <name evidence="3" type="ORF">ILUMI_21466</name>
</gene>
<feature type="compositionally biased region" description="Polar residues" evidence="1">
    <location>
        <begin position="365"/>
        <end position="381"/>
    </location>
</feature>
<feature type="transmembrane region" description="Helical" evidence="2">
    <location>
        <begin position="83"/>
        <end position="107"/>
    </location>
</feature>
<evidence type="ECO:0000256" key="1">
    <source>
        <dbReference type="SAM" id="MobiDB-lite"/>
    </source>
</evidence>
<dbReference type="AlphaFoldDB" id="A0A8K0CIW8"/>
<reference evidence="3" key="1">
    <citation type="submission" date="2019-08" db="EMBL/GenBank/DDBJ databases">
        <title>The genome of the North American firefly Photinus pyralis.</title>
        <authorList>
            <consortium name="Photinus pyralis genome working group"/>
            <person name="Fallon T.R."/>
            <person name="Sander Lower S.E."/>
            <person name="Weng J.-K."/>
        </authorList>
    </citation>
    <scope>NUCLEOTIDE SEQUENCE</scope>
    <source>
        <strain evidence="3">TRF0915ILg1</strain>
        <tissue evidence="3">Whole body</tissue>
    </source>
</reference>
<sequence length="531" mass="59295">MELEKNNQEIRQIKEECRRKEQECYKDKQSAELPKRGRCLNDIDEYKTLGALRIVMKAVSSTSRSMFSPAMIMLSKSAAFDMAVFIIITLASSTACFTSITFTAISINIKMRLLLLSSLDKNLSCDIVTGVVLEKANLVEGSITLEKALQIHYSNDLDVDGLDIEPPEASILIDEDSPGEENNYKIDHLSGKQLAANAEIVLRNSGHTKDVDSKSNNIQTTSNIGNDNGTAYPSEMCTNNYYSWVSGDLDLRCSRFPVLNYSHLVNEIVVEMVELFIDDKVVHYLVEQSQPTNAGEVDSRSDTKSIDRIEVPSIANEGNNIHGIRNPLYKDPLNTGGTKSSEPASRFFSYQHAASKNRRPIHARTQANTRQPPSRMENPQGTPVHCDAGSNSRQNSCRSTRLRHVAKVADCVRQKVGGKRTYGTTKAFNYKYEGQGVAAHVSSLEDIRNQLKQLGEDMYRQNKNSDTKYDNGKSAQSFLTLAMFGQMNDVYNMVYSRDAKIGDSSTIKAEAIGEVRVKAFNGFRMDRHYPS</sequence>
<organism evidence="3 4">
    <name type="scientific">Ignelater luminosus</name>
    <name type="common">Cucubano</name>
    <name type="synonym">Pyrophorus luminosus</name>
    <dbReference type="NCBI Taxonomy" id="2038154"/>
    <lineage>
        <taxon>Eukaryota</taxon>
        <taxon>Metazoa</taxon>
        <taxon>Ecdysozoa</taxon>
        <taxon>Arthropoda</taxon>
        <taxon>Hexapoda</taxon>
        <taxon>Insecta</taxon>
        <taxon>Pterygota</taxon>
        <taxon>Neoptera</taxon>
        <taxon>Endopterygota</taxon>
        <taxon>Coleoptera</taxon>
        <taxon>Polyphaga</taxon>
        <taxon>Elateriformia</taxon>
        <taxon>Elateroidea</taxon>
        <taxon>Elateridae</taxon>
        <taxon>Agrypninae</taxon>
        <taxon>Pyrophorini</taxon>
        <taxon>Ignelater</taxon>
    </lineage>
</organism>
<evidence type="ECO:0000313" key="3">
    <source>
        <dbReference type="EMBL" id="KAF2884740.1"/>
    </source>
</evidence>
<feature type="region of interest" description="Disordered" evidence="1">
    <location>
        <begin position="352"/>
        <end position="399"/>
    </location>
</feature>
<dbReference type="Proteomes" id="UP000801492">
    <property type="component" value="Unassembled WGS sequence"/>
</dbReference>
<dbReference type="OrthoDB" id="8197645at2759"/>
<keyword evidence="2" id="KW-1133">Transmembrane helix</keyword>